<sequence>MIFQFEQNPPYPFKLNVGARTKCQGSSSLVYRPASVAYLANAPVVLSQITEDGEIEVRISVG</sequence>
<proteinExistence type="predicted"/>
<evidence type="ECO:0000313" key="1">
    <source>
        <dbReference type="EMBL" id="CAD7457173.1"/>
    </source>
</evidence>
<accession>A0A7R9IF30</accession>
<gene>
    <name evidence="1" type="ORF">TTEB3V08_LOCUS5181</name>
</gene>
<organism evidence="1">
    <name type="scientific">Timema tahoe</name>
    <dbReference type="NCBI Taxonomy" id="61484"/>
    <lineage>
        <taxon>Eukaryota</taxon>
        <taxon>Metazoa</taxon>
        <taxon>Ecdysozoa</taxon>
        <taxon>Arthropoda</taxon>
        <taxon>Hexapoda</taxon>
        <taxon>Insecta</taxon>
        <taxon>Pterygota</taxon>
        <taxon>Neoptera</taxon>
        <taxon>Polyneoptera</taxon>
        <taxon>Phasmatodea</taxon>
        <taxon>Timematodea</taxon>
        <taxon>Timematoidea</taxon>
        <taxon>Timematidae</taxon>
        <taxon>Timema</taxon>
    </lineage>
</organism>
<dbReference type="AlphaFoldDB" id="A0A7R9IF30"/>
<dbReference type="EMBL" id="OE001591">
    <property type="protein sequence ID" value="CAD7457173.1"/>
    <property type="molecule type" value="Genomic_DNA"/>
</dbReference>
<protein>
    <submittedName>
        <fullName evidence="1">Uncharacterized protein</fullName>
    </submittedName>
</protein>
<name>A0A7R9IF30_9NEOP</name>
<reference evidence="1" key="1">
    <citation type="submission" date="2020-11" db="EMBL/GenBank/DDBJ databases">
        <authorList>
            <person name="Tran Van P."/>
        </authorList>
    </citation>
    <scope>NUCLEOTIDE SEQUENCE</scope>
</reference>